<evidence type="ECO:0000256" key="1">
    <source>
        <dbReference type="PROSITE-ProRule" id="PRU00047"/>
    </source>
</evidence>
<reference evidence="4" key="1">
    <citation type="journal article" date="2020" name="Stud. Mycol.">
        <title>101 Dothideomycetes genomes: a test case for predicting lifestyles and emergence of pathogens.</title>
        <authorList>
            <person name="Haridas S."/>
            <person name="Albert R."/>
            <person name="Binder M."/>
            <person name="Bloem J."/>
            <person name="Labutti K."/>
            <person name="Salamov A."/>
            <person name="Andreopoulos B."/>
            <person name="Baker S."/>
            <person name="Barry K."/>
            <person name="Bills G."/>
            <person name="Bluhm B."/>
            <person name="Cannon C."/>
            <person name="Castanera R."/>
            <person name="Culley D."/>
            <person name="Daum C."/>
            <person name="Ezra D."/>
            <person name="Gonzalez J."/>
            <person name="Henrissat B."/>
            <person name="Kuo A."/>
            <person name="Liang C."/>
            <person name="Lipzen A."/>
            <person name="Lutzoni F."/>
            <person name="Magnuson J."/>
            <person name="Mondo S."/>
            <person name="Nolan M."/>
            <person name="Ohm R."/>
            <person name="Pangilinan J."/>
            <person name="Park H.-J."/>
            <person name="Ramirez L."/>
            <person name="Alfaro M."/>
            <person name="Sun H."/>
            <person name="Tritt A."/>
            <person name="Yoshinaga Y."/>
            <person name="Zwiers L.-H."/>
            <person name="Turgeon B."/>
            <person name="Goodwin S."/>
            <person name="Spatafora J."/>
            <person name="Crous P."/>
            <person name="Grigoriev I."/>
        </authorList>
    </citation>
    <scope>NUCLEOTIDE SEQUENCE</scope>
    <source>
        <strain evidence="4">CBS 262.69</strain>
    </source>
</reference>
<feature type="non-terminal residue" evidence="4">
    <location>
        <position position="1"/>
    </location>
</feature>
<evidence type="ECO:0000256" key="2">
    <source>
        <dbReference type="SAM" id="MobiDB-lite"/>
    </source>
</evidence>
<gene>
    <name evidence="4" type="ORF">EJ06DRAFT_484484</name>
</gene>
<sequence length="201" mass="22526">LADCKDVTDFAQRLGHAYHELVALDASVELSEHFLVNKFLNGLGGDCGNFITAFEQNHCLLPLRNAGKLITTAAVSFSTVRKTVQEEEHKKKVRREDSAAFLSGAMPPKSSIRRKECTDCGRSGHTTDECWETHPELKKAHDIKRERKKGKEAERRTDKRARFEGGDEGEEDRRKSVILARHQDHCHGSGFLAVDDKNADG</sequence>
<keyword evidence="1" id="KW-0862">Zinc</keyword>
<keyword evidence="1" id="KW-0479">Metal-binding</keyword>
<dbReference type="AlphaFoldDB" id="A0A6G1HIY4"/>
<dbReference type="PROSITE" id="PS50158">
    <property type="entry name" value="ZF_CCHC"/>
    <property type="match status" value="1"/>
</dbReference>
<evidence type="ECO:0000259" key="3">
    <source>
        <dbReference type="PROSITE" id="PS50158"/>
    </source>
</evidence>
<protein>
    <recommendedName>
        <fullName evidence="3">CCHC-type domain-containing protein</fullName>
    </recommendedName>
</protein>
<evidence type="ECO:0000313" key="4">
    <source>
        <dbReference type="EMBL" id="KAF2395864.1"/>
    </source>
</evidence>
<name>A0A6G1HIY4_9PEZI</name>
<dbReference type="GO" id="GO:0003676">
    <property type="term" value="F:nucleic acid binding"/>
    <property type="evidence" value="ECO:0007669"/>
    <property type="project" value="InterPro"/>
</dbReference>
<dbReference type="OrthoDB" id="5022336at2759"/>
<dbReference type="EMBL" id="ML996710">
    <property type="protein sequence ID" value="KAF2395864.1"/>
    <property type="molecule type" value="Genomic_DNA"/>
</dbReference>
<evidence type="ECO:0000313" key="5">
    <source>
        <dbReference type="Proteomes" id="UP000799640"/>
    </source>
</evidence>
<dbReference type="Proteomes" id="UP000799640">
    <property type="component" value="Unassembled WGS sequence"/>
</dbReference>
<dbReference type="GO" id="GO:0008270">
    <property type="term" value="F:zinc ion binding"/>
    <property type="evidence" value="ECO:0007669"/>
    <property type="project" value="UniProtKB-KW"/>
</dbReference>
<keyword evidence="1" id="KW-0863">Zinc-finger</keyword>
<proteinExistence type="predicted"/>
<organism evidence="4 5">
    <name type="scientific">Trichodelitschia bisporula</name>
    <dbReference type="NCBI Taxonomy" id="703511"/>
    <lineage>
        <taxon>Eukaryota</taxon>
        <taxon>Fungi</taxon>
        <taxon>Dikarya</taxon>
        <taxon>Ascomycota</taxon>
        <taxon>Pezizomycotina</taxon>
        <taxon>Dothideomycetes</taxon>
        <taxon>Dothideomycetes incertae sedis</taxon>
        <taxon>Phaeotrichales</taxon>
        <taxon>Phaeotrichaceae</taxon>
        <taxon>Trichodelitschia</taxon>
    </lineage>
</organism>
<dbReference type="InterPro" id="IPR001878">
    <property type="entry name" value="Znf_CCHC"/>
</dbReference>
<keyword evidence="5" id="KW-1185">Reference proteome</keyword>
<feature type="region of interest" description="Disordered" evidence="2">
    <location>
        <begin position="141"/>
        <end position="176"/>
    </location>
</feature>
<accession>A0A6G1HIY4</accession>
<feature type="domain" description="CCHC-type" evidence="3">
    <location>
        <begin position="117"/>
        <end position="130"/>
    </location>
</feature>